<feature type="region of interest" description="Disordered" evidence="18">
    <location>
        <begin position="95"/>
        <end position="240"/>
    </location>
</feature>
<dbReference type="PROSITE" id="PS00046">
    <property type="entry name" value="HISTONE_H2A"/>
    <property type="match status" value="1"/>
</dbReference>
<dbReference type="FunFam" id="1.10.10.10:FF:000140">
    <property type="entry name" value="Histone H1.0"/>
    <property type="match status" value="1"/>
</dbReference>
<evidence type="ECO:0000256" key="7">
    <source>
        <dbReference type="ARBA" id="ARBA00010691"/>
    </source>
</evidence>
<dbReference type="InterPro" id="IPR035425">
    <property type="entry name" value="CENP-T/H4_C"/>
</dbReference>
<dbReference type="SUPFAM" id="SSF47113">
    <property type="entry name" value="Histone-fold"/>
    <property type="match status" value="4"/>
</dbReference>
<feature type="domain" description="H15" evidence="19">
    <location>
        <begin position="39"/>
        <end position="113"/>
    </location>
</feature>
<dbReference type="FunFam" id="1.10.20.10:FF:000016">
    <property type="entry name" value="Histone H2B"/>
    <property type="match status" value="1"/>
</dbReference>
<protein>
    <recommendedName>
        <fullName evidence="11">Histone H1</fullName>
    </recommendedName>
    <alternativeName>
        <fullName evidence="9">Histone H2A</fullName>
    </alternativeName>
    <alternativeName>
        <fullName evidence="10">Histone H2B</fullName>
    </alternativeName>
</protein>
<dbReference type="PRINTS" id="PR00622">
    <property type="entry name" value="HISTONEH3"/>
</dbReference>
<dbReference type="PROSITE" id="PS00959">
    <property type="entry name" value="HISTONE_H3_2"/>
    <property type="match status" value="1"/>
</dbReference>
<dbReference type="CDD" id="cd00073">
    <property type="entry name" value="H15"/>
    <property type="match status" value="1"/>
</dbReference>
<dbReference type="EMBL" id="PEDP01002166">
    <property type="protein sequence ID" value="POS82865.1"/>
    <property type="molecule type" value="Genomic_DNA"/>
</dbReference>
<evidence type="ECO:0000256" key="17">
    <source>
        <dbReference type="ARBA" id="ARBA00023269"/>
    </source>
</evidence>
<evidence type="ECO:0000256" key="4">
    <source>
        <dbReference type="ARBA" id="ARBA00006564"/>
    </source>
</evidence>
<dbReference type="Pfam" id="PF00125">
    <property type="entry name" value="Histone"/>
    <property type="match status" value="3"/>
</dbReference>
<comment type="similarity">
    <text evidence="4">Belongs to the histone H4 family.</text>
</comment>
<gene>
    <name evidence="20" type="ORF">EPUL_004583</name>
</gene>
<evidence type="ECO:0000313" key="20">
    <source>
        <dbReference type="EMBL" id="POS82865.1"/>
    </source>
</evidence>
<keyword evidence="21" id="KW-1185">Reference proteome</keyword>
<evidence type="ECO:0000256" key="18">
    <source>
        <dbReference type="SAM" id="MobiDB-lite"/>
    </source>
</evidence>
<feature type="non-terminal residue" evidence="20">
    <location>
        <position position="634"/>
    </location>
</feature>
<dbReference type="InterPro" id="IPR009072">
    <property type="entry name" value="Histone-fold"/>
</dbReference>
<evidence type="ECO:0000313" key="21">
    <source>
        <dbReference type="Proteomes" id="UP000237438"/>
    </source>
</evidence>
<keyword evidence="12" id="KW-0158">Chromosome</keyword>
<feature type="region of interest" description="Disordered" evidence="18">
    <location>
        <begin position="542"/>
        <end position="577"/>
    </location>
</feature>
<dbReference type="FunFam" id="1.10.20.10:FF:000146">
    <property type="entry name" value="Histone H2A"/>
    <property type="match status" value="1"/>
</dbReference>
<comment type="subcellular location">
    <subcellularLocation>
        <location evidence="3">Chromosome</location>
    </subcellularLocation>
    <subcellularLocation>
        <location evidence="2">Nucleus</location>
    </subcellularLocation>
</comment>
<feature type="compositionally biased region" description="Basic residues" evidence="18">
    <location>
        <begin position="177"/>
        <end position="236"/>
    </location>
</feature>
<dbReference type="CDD" id="cd00074">
    <property type="entry name" value="HFD_H2A"/>
    <property type="match status" value="1"/>
</dbReference>
<dbReference type="Pfam" id="PF00538">
    <property type="entry name" value="Linker_histone"/>
    <property type="match status" value="1"/>
</dbReference>
<dbReference type="GO" id="GO:0003677">
    <property type="term" value="F:DNA binding"/>
    <property type="evidence" value="ECO:0007669"/>
    <property type="project" value="UniProtKB-KW"/>
</dbReference>
<dbReference type="PANTHER" id="PTHR23430">
    <property type="entry name" value="HISTONE H2A"/>
    <property type="match status" value="1"/>
</dbReference>
<proteinExistence type="inferred from homology"/>
<keyword evidence="13" id="KW-0488">Methylation</keyword>
<feature type="compositionally biased region" description="Basic and acidic residues" evidence="18">
    <location>
        <begin position="153"/>
        <end position="175"/>
    </location>
</feature>
<dbReference type="InterPro" id="IPR005818">
    <property type="entry name" value="Histone_H1/H5_H15"/>
</dbReference>
<evidence type="ECO:0000256" key="13">
    <source>
        <dbReference type="ARBA" id="ARBA00022481"/>
    </source>
</evidence>
<dbReference type="PROSITE" id="PS51504">
    <property type="entry name" value="H15"/>
    <property type="match status" value="1"/>
</dbReference>
<evidence type="ECO:0000256" key="12">
    <source>
        <dbReference type="ARBA" id="ARBA00022454"/>
    </source>
</evidence>
<evidence type="ECO:0000256" key="11">
    <source>
        <dbReference type="ARBA" id="ARBA00020833"/>
    </source>
</evidence>
<dbReference type="SMART" id="SM00526">
    <property type="entry name" value="H15"/>
    <property type="match status" value="1"/>
</dbReference>
<reference evidence="20 21" key="1">
    <citation type="submission" date="2017-10" db="EMBL/GenBank/DDBJ databases">
        <title>Development of genomic resources for the powdery mildew, Erysiphe pulchra.</title>
        <authorList>
            <person name="Wadl P.A."/>
            <person name="Mack B.M."/>
            <person name="Moore G."/>
            <person name="Beltz S.B."/>
        </authorList>
    </citation>
    <scope>NUCLEOTIDE SEQUENCE [LARGE SCALE GENOMIC DNA]</scope>
    <source>
        <strain evidence="20">Cflorida</strain>
    </source>
</reference>
<dbReference type="GO" id="GO:0005634">
    <property type="term" value="C:nucleus"/>
    <property type="evidence" value="ECO:0007669"/>
    <property type="project" value="UniProtKB-SubCell"/>
</dbReference>
<evidence type="ECO:0000256" key="8">
    <source>
        <dbReference type="ARBA" id="ARBA00011538"/>
    </source>
</evidence>
<evidence type="ECO:0000259" key="19">
    <source>
        <dbReference type="PROSITE" id="PS51504"/>
    </source>
</evidence>
<dbReference type="SMART" id="SM00428">
    <property type="entry name" value="H3"/>
    <property type="match status" value="1"/>
</dbReference>
<dbReference type="SUPFAM" id="SSF46785">
    <property type="entry name" value="Winged helix' DNA-binding domain"/>
    <property type="match status" value="1"/>
</dbReference>
<evidence type="ECO:0000256" key="2">
    <source>
        <dbReference type="ARBA" id="ARBA00004123"/>
    </source>
</evidence>
<comment type="caution">
    <text evidence="20">The sequence shown here is derived from an EMBL/GenBank/DDBJ whole genome shotgun (WGS) entry which is preliminary data.</text>
</comment>
<dbReference type="InterPro" id="IPR004823">
    <property type="entry name" value="TAF_TATA-bd_Histone-like_dom"/>
</dbReference>
<comment type="subunit">
    <text evidence="8">The nucleosome is a histone octamer containing two molecules each of H2A, H2B, H3 and H4 assembled in one H3-H4 heterotetramer and two H2A-H2B heterodimers. The octamer wraps approximately 147 bp of DNA.</text>
</comment>
<evidence type="ECO:0000256" key="3">
    <source>
        <dbReference type="ARBA" id="ARBA00004286"/>
    </source>
</evidence>
<dbReference type="InterPro" id="IPR036388">
    <property type="entry name" value="WH-like_DNA-bd_sf"/>
</dbReference>
<feature type="compositionally biased region" description="Low complexity" evidence="18">
    <location>
        <begin position="125"/>
        <end position="134"/>
    </location>
</feature>
<dbReference type="GO" id="GO:0046982">
    <property type="term" value="F:protein heterodimerization activity"/>
    <property type="evidence" value="ECO:0007669"/>
    <property type="project" value="InterPro"/>
</dbReference>
<evidence type="ECO:0000256" key="9">
    <source>
        <dbReference type="ARBA" id="ARBA00017642"/>
    </source>
</evidence>
<dbReference type="Gene3D" id="1.10.20.10">
    <property type="entry name" value="Histone, subunit A"/>
    <property type="match status" value="4"/>
</dbReference>
<dbReference type="SMART" id="SM00414">
    <property type="entry name" value="H2A"/>
    <property type="match status" value="1"/>
</dbReference>
<dbReference type="SMART" id="SM00417">
    <property type="entry name" value="H4"/>
    <property type="match status" value="1"/>
</dbReference>
<sequence>MAETENQAANAVAASETPTKAKKEKKTGGKAKAPKAKPNHPPTSEMVNNAIKALKERGGSSLQAIKKYIAANYKVDAEKVSPFIKKYLKSAVVSGSLVQTKGKGASGSFKLAGSEGGAKKKTAAAKKPTGAAKSKAVKPKSPKKAAASKAKKSPAEKKEKTEAKKAAAPKKEAPAKKAPKSPKAKKSAKSPIKKPKAPKPKTTKTAAKPKKAAPKKKKMSGRGKGGKVKGKAKTRSSRAGLQFPVGRIHRLLRKGNYAERVGAGAPVYLAAVMEYLAAEVLELAGNAARDNKKTRIIPRHLQLAIRNDEELNKLLSGVTIAQGGVLPNIQAVGKAAKKAGKAQKNISKGDKKKHRRRKESYAIYIYKVLKQVHPDTGISSKAMSIMNSFVNDIFERIAAEASRLAHYNKRSTITSREIQTAVRLLLPGELAKHAVRGKGLGKGGAKRHRKVLRDNIQGITKPAIRRLARRGGVKRISGLIYEETRGVLKVFLENVIRDAVTYTEHAKRKTVTAMDVVYALKRQGRTLYGFGDNCYNMARTKQTARKSTGGKAPRKQLATKAARKSAPATGGVKKPHRYRPGTVALREIRRYQKSTELLIRKLPFQRLVREIAQDFKTDLRFQSSAVMALQEASE</sequence>
<accession>A0A2S4PLD6</accession>
<comment type="function">
    <text evidence="1">Core component of nucleosome. Nucleosomes wrap and compact DNA into chromatin, limiting DNA accessibility to the cellular machineries which require DNA as a template. Histones thereby play a central role in transcription regulation, DNA repair, DNA replication and chromosomal stability. DNA accessibility is regulated via a complex set of post-translational modifications of histones, also called histone code, and nucleosome remodeling.</text>
</comment>
<evidence type="ECO:0000256" key="16">
    <source>
        <dbReference type="ARBA" id="ARBA00023242"/>
    </source>
</evidence>
<dbReference type="InterPro" id="IPR000558">
    <property type="entry name" value="Histone_H2B"/>
</dbReference>
<dbReference type="SMART" id="SM00803">
    <property type="entry name" value="TAF"/>
    <property type="match status" value="1"/>
</dbReference>
<dbReference type="InterPro" id="IPR002119">
    <property type="entry name" value="Histone_H2A"/>
</dbReference>
<dbReference type="CDD" id="cd22911">
    <property type="entry name" value="HFD_H3"/>
    <property type="match status" value="1"/>
</dbReference>
<name>A0A2S4PLD6_9PEZI</name>
<dbReference type="InterPro" id="IPR019809">
    <property type="entry name" value="Histone_H4_CS"/>
</dbReference>
<dbReference type="PROSITE" id="PS00047">
    <property type="entry name" value="HISTONE_H4"/>
    <property type="match status" value="1"/>
</dbReference>
<dbReference type="InterPro" id="IPR001951">
    <property type="entry name" value="Histone_H4"/>
</dbReference>
<keyword evidence="15" id="KW-0238">DNA-binding</keyword>
<evidence type="ECO:0000256" key="1">
    <source>
        <dbReference type="ARBA" id="ARBA00002001"/>
    </source>
</evidence>
<dbReference type="FunFam" id="1.10.20.10:FF:000047">
    <property type="entry name" value="Histone H3"/>
    <property type="match status" value="1"/>
</dbReference>
<dbReference type="STRING" id="225359.A0A2S4PLD6"/>
<feature type="compositionally biased region" description="Basic residues" evidence="18">
    <location>
        <begin position="20"/>
        <end position="38"/>
    </location>
</feature>
<dbReference type="PROSITE" id="PS00322">
    <property type="entry name" value="HISTONE_H3_1"/>
    <property type="match status" value="1"/>
</dbReference>
<comment type="similarity">
    <text evidence="6">Belongs to the histone H3 family.</text>
</comment>
<evidence type="ECO:0000256" key="6">
    <source>
        <dbReference type="ARBA" id="ARBA00010343"/>
    </source>
</evidence>
<dbReference type="InterPro" id="IPR032458">
    <property type="entry name" value="Histone_H2A_CS"/>
</dbReference>
<dbReference type="AlphaFoldDB" id="A0A2S4PLD6"/>
<dbReference type="InterPro" id="IPR000164">
    <property type="entry name" value="Histone_H3/CENP-A"/>
</dbReference>
<keyword evidence="16" id="KW-0539">Nucleus</keyword>
<dbReference type="CDD" id="cd22910">
    <property type="entry name" value="HFD_H2B"/>
    <property type="match status" value="1"/>
</dbReference>
<evidence type="ECO:0000256" key="14">
    <source>
        <dbReference type="ARBA" id="ARBA00022990"/>
    </source>
</evidence>
<comment type="similarity">
    <text evidence="5">Belongs to the histone H2B family.</text>
</comment>
<dbReference type="InterPro" id="IPR007125">
    <property type="entry name" value="H2A/H2B/H3"/>
</dbReference>
<keyword evidence="14" id="KW-0007">Acetylation</keyword>
<dbReference type="GO" id="GO:0000786">
    <property type="term" value="C:nucleosome"/>
    <property type="evidence" value="ECO:0007669"/>
    <property type="project" value="UniProtKB-KW"/>
</dbReference>
<dbReference type="Pfam" id="PF15511">
    <property type="entry name" value="CENP-T_C"/>
    <property type="match status" value="1"/>
</dbReference>
<dbReference type="InterPro" id="IPR032454">
    <property type="entry name" value="Histone_H2A_C"/>
</dbReference>
<comment type="similarity">
    <text evidence="7">Belongs to the histone H2A family.</text>
</comment>
<dbReference type="Pfam" id="PF16211">
    <property type="entry name" value="Histone_H2A_C"/>
    <property type="match status" value="1"/>
</dbReference>
<dbReference type="OrthoDB" id="1110759at2759"/>
<organism evidence="20 21">
    <name type="scientific">Erysiphe pulchra</name>
    <dbReference type="NCBI Taxonomy" id="225359"/>
    <lineage>
        <taxon>Eukaryota</taxon>
        <taxon>Fungi</taxon>
        <taxon>Dikarya</taxon>
        <taxon>Ascomycota</taxon>
        <taxon>Pezizomycotina</taxon>
        <taxon>Leotiomycetes</taxon>
        <taxon>Erysiphales</taxon>
        <taxon>Erysiphaceae</taxon>
        <taxon>Erysiphe</taxon>
    </lineage>
</organism>
<evidence type="ECO:0000256" key="10">
    <source>
        <dbReference type="ARBA" id="ARBA00017644"/>
    </source>
</evidence>
<dbReference type="CDD" id="cd22912">
    <property type="entry name" value="HFD_H4"/>
    <property type="match status" value="1"/>
</dbReference>
<dbReference type="InterPro" id="IPR036390">
    <property type="entry name" value="WH_DNA-bd_sf"/>
</dbReference>
<dbReference type="Proteomes" id="UP000237438">
    <property type="component" value="Unassembled WGS sequence"/>
</dbReference>
<dbReference type="GO" id="GO:0006334">
    <property type="term" value="P:nucleosome assembly"/>
    <property type="evidence" value="ECO:0007669"/>
    <property type="project" value="InterPro"/>
</dbReference>
<dbReference type="GO" id="GO:0030527">
    <property type="term" value="F:structural constituent of chromatin"/>
    <property type="evidence" value="ECO:0007669"/>
    <property type="project" value="InterPro"/>
</dbReference>
<evidence type="ECO:0000256" key="15">
    <source>
        <dbReference type="ARBA" id="ARBA00023125"/>
    </source>
</evidence>
<dbReference type="FunFam" id="1.10.20.10:FF:000076">
    <property type="entry name" value="Histone H4"/>
    <property type="match status" value="1"/>
</dbReference>
<feature type="region of interest" description="Disordered" evidence="18">
    <location>
        <begin position="1"/>
        <end position="45"/>
    </location>
</feature>
<evidence type="ECO:0000256" key="5">
    <source>
        <dbReference type="ARBA" id="ARBA00006846"/>
    </source>
</evidence>
<dbReference type="SMART" id="SM00427">
    <property type="entry name" value="H2B"/>
    <property type="match status" value="1"/>
</dbReference>
<dbReference type="Gene3D" id="1.10.10.10">
    <property type="entry name" value="Winged helix-like DNA-binding domain superfamily/Winged helix DNA-binding domain"/>
    <property type="match status" value="1"/>
</dbReference>
<keyword evidence="17" id="KW-0544">Nucleosome core</keyword>